<dbReference type="InterPro" id="IPR006926">
    <property type="entry name" value="Vps16_N"/>
</dbReference>
<dbReference type="SUPFAM" id="SSF50978">
    <property type="entry name" value="WD40 repeat-like"/>
    <property type="match status" value="1"/>
</dbReference>
<protein>
    <recommendedName>
        <fullName evidence="6">Vacuolar protein sorting-associated protein 16 homolog</fullName>
    </recommendedName>
</protein>
<dbReference type="GO" id="GO:0003779">
    <property type="term" value="F:actin binding"/>
    <property type="evidence" value="ECO:0007669"/>
    <property type="project" value="TreeGrafter"/>
</dbReference>
<dbReference type="PIRSF" id="PIRSF007949">
    <property type="entry name" value="VPS16"/>
    <property type="match status" value="1"/>
</dbReference>
<evidence type="ECO:0000259" key="4">
    <source>
        <dbReference type="Pfam" id="PF04841"/>
    </source>
</evidence>
<evidence type="ECO:0000256" key="2">
    <source>
        <dbReference type="PIRNR" id="PIRNR007949"/>
    </source>
</evidence>
<sequence length="855" mass="95272">MSGTGDWQLVHDRYYRRRHVYKMGWQLNIDLSRDSLHHLCAAEASGPLAFVNLTSANSSEISIYTSSGSVMSSFSWQHTNLLKIGWSKNLSLICVLKDARVFVFSVHGDLINQFVIGKEASVHGIRDCCIVDDCIVAMTESTHELVLFHDFVNPIRIGIAQPDLRRSEPPTAMLMAIDRTANEDDVTAPNVSVIIATHSGSIVHCDQHKAEDQLLTQGPFRLLALSPDGQQLACFDNRDTLHCVTRDFKRKIFEFGTNTTSQPLDLTWCTNDAVIITYEHHLLLVGDLGYSFLYFPYSMPACVFRETDGVRVITSAVTEFIEQVPKSTESIFTIGSVSPAAMLYDAAEALEKRISNADDTLRSLMADADAMETAINMCLHAAEREFEPRLQKRLLKAASVGKLCYNSMMNVKAIEDQDDRTVKGSPVIDPDRFVNVCTTLRALNAVRALSIPITFAQLEELTANALIDRLNNDHQHSVSLALCTLLHLDCSRVLLHWATLKVNMHSSASSPEATAEEERALANEIVKKLKAFPDIKLSPIASAAYRAHRPTLALTVCEHETRAHLQVPLLISMNEEERALDKAIESGDTDLVHLCLLHLRRSRSSSALYSILRSRPLAQSLLICYARHAQELDLLKNTLFGLQKTRMAAITAIEQAYRHPQLPERIQGLQIAAQFFHQDRSDPFMACATLDQIKLLQVQRSLSTADASVVDLSVSDTIDHLLVTKQIAQAAKIQSMFKVPAKRFWHIQVQVYARTGQWAALLALVKGKKAPPIGYVPFIEHCIAHNNMDEAVVYVGFLPDIAERMEWLCHMGRWGDAAKLAISAHDAESLITISNNCNDPVVKDMTDKALLRLAP</sequence>
<dbReference type="GO" id="GO:0006886">
    <property type="term" value="P:intracellular protein transport"/>
    <property type="evidence" value="ECO:0007669"/>
    <property type="project" value="InterPro"/>
</dbReference>
<dbReference type="PANTHER" id="PTHR12811">
    <property type="entry name" value="VACUOLAR PROTEIN SORTING VPS16"/>
    <property type="match status" value="1"/>
</dbReference>
<dbReference type="GO" id="GO:0030897">
    <property type="term" value="C:HOPS complex"/>
    <property type="evidence" value="ECO:0007669"/>
    <property type="project" value="TreeGrafter"/>
</dbReference>
<dbReference type="InterPro" id="IPR006925">
    <property type="entry name" value="Vps16_C"/>
</dbReference>
<proteinExistence type="inferred from homology"/>
<comment type="similarity">
    <text evidence="1 2">Belongs to the VPS16 family.</text>
</comment>
<dbReference type="GO" id="GO:0005765">
    <property type="term" value="C:lysosomal membrane"/>
    <property type="evidence" value="ECO:0007669"/>
    <property type="project" value="TreeGrafter"/>
</dbReference>
<evidence type="ECO:0000313" key="5">
    <source>
        <dbReference type="EMBL" id="CRZ03309.1"/>
    </source>
</evidence>
<reference evidence="5" key="1">
    <citation type="submission" date="2015-04" db="EMBL/GenBank/DDBJ databases">
        <title>The genome sequence of the plant pathogenic Rhizarian Plasmodiophora brassicae reveals insights in its biotrophic life cycle and the origin of chitin synthesis.</title>
        <authorList>
            <person name="Schwelm A."/>
            <person name="Fogelqvist J."/>
            <person name="Knaust A."/>
            <person name="Julke S."/>
            <person name="Lilja T."/>
            <person name="Dhandapani V."/>
            <person name="Bonilla-Rosso G."/>
            <person name="Karlsson M."/>
            <person name="Shevchenko A."/>
            <person name="Choi S.R."/>
            <person name="Kim H.G."/>
            <person name="Park J.Y."/>
            <person name="Lim Y.P."/>
            <person name="Ludwig-Muller J."/>
            <person name="Dixelius C."/>
        </authorList>
    </citation>
    <scope>NUCLEOTIDE SEQUENCE</scope>
    <source>
        <tissue evidence="5">Potato root galls</tissue>
    </source>
</reference>
<accession>A0A0H5R595</accession>
<evidence type="ECO:0008006" key="6">
    <source>
        <dbReference type="Google" id="ProtNLM"/>
    </source>
</evidence>
<dbReference type="Pfam" id="PF04840">
    <property type="entry name" value="Vps16_C"/>
    <property type="match status" value="1"/>
</dbReference>
<name>A0A0H5R595_9EUKA</name>
<dbReference type="InterPro" id="IPR036322">
    <property type="entry name" value="WD40_repeat_dom_sf"/>
</dbReference>
<dbReference type="Pfam" id="PF04841">
    <property type="entry name" value="Vps16_N"/>
    <property type="match status" value="1"/>
</dbReference>
<evidence type="ECO:0000259" key="3">
    <source>
        <dbReference type="Pfam" id="PF04840"/>
    </source>
</evidence>
<dbReference type="AlphaFoldDB" id="A0A0H5R595"/>
<feature type="domain" description="Vps16 N-terminal" evidence="4">
    <location>
        <begin position="4"/>
        <end position="403"/>
    </location>
</feature>
<dbReference type="Gene3D" id="1.10.150.780">
    <property type="entry name" value="Vps16, C-terminal region"/>
    <property type="match status" value="1"/>
</dbReference>
<organism evidence="5">
    <name type="scientific">Spongospora subterranea</name>
    <dbReference type="NCBI Taxonomy" id="70186"/>
    <lineage>
        <taxon>Eukaryota</taxon>
        <taxon>Sar</taxon>
        <taxon>Rhizaria</taxon>
        <taxon>Endomyxa</taxon>
        <taxon>Phytomyxea</taxon>
        <taxon>Plasmodiophorida</taxon>
        <taxon>Plasmodiophoridae</taxon>
        <taxon>Spongospora</taxon>
    </lineage>
</organism>
<dbReference type="GO" id="GO:0005768">
    <property type="term" value="C:endosome"/>
    <property type="evidence" value="ECO:0007669"/>
    <property type="project" value="TreeGrafter"/>
</dbReference>
<feature type="domain" description="Vps16 C-terminal" evidence="3">
    <location>
        <begin position="535"/>
        <end position="838"/>
    </location>
</feature>
<dbReference type="InterPro" id="IPR038132">
    <property type="entry name" value="Vps16_C_sf"/>
</dbReference>
<dbReference type="InterPro" id="IPR016534">
    <property type="entry name" value="VPS16"/>
</dbReference>
<dbReference type="PANTHER" id="PTHR12811:SF0">
    <property type="entry name" value="VACUOLAR PROTEIN SORTING-ASSOCIATED PROTEIN 16 HOMOLOG"/>
    <property type="match status" value="1"/>
</dbReference>
<dbReference type="GO" id="GO:0042144">
    <property type="term" value="P:vacuole fusion, non-autophagic"/>
    <property type="evidence" value="ECO:0007669"/>
    <property type="project" value="TreeGrafter"/>
</dbReference>
<evidence type="ECO:0000256" key="1">
    <source>
        <dbReference type="ARBA" id="ARBA00009250"/>
    </source>
</evidence>
<dbReference type="EMBL" id="HACM01002867">
    <property type="protein sequence ID" value="CRZ03309.1"/>
    <property type="molecule type" value="Transcribed_RNA"/>
</dbReference>
<dbReference type="GO" id="GO:0016197">
    <property type="term" value="P:endosomal transport"/>
    <property type="evidence" value="ECO:0007669"/>
    <property type="project" value="TreeGrafter"/>
</dbReference>